<dbReference type="InterPro" id="IPR022691">
    <property type="entry name" value="Tscrpt_elong_fac_GreA/B_N"/>
</dbReference>
<dbReference type="HAMAP" id="MF_00105">
    <property type="entry name" value="GreA_GreB"/>
    <property type="match status" value="1"/>
</dbReference>
<dbReference type="NCBIfam" id="TIGR01462">
    <property type="entry name" value="greA"/>
    <property type="match status" value="1"/>
</dbReference>
<feature type="domain" description="Transcription elongation factor GreA/GreB C-terminal" evidence="11">
    <location>
        <begin position="82"/>
        <end position="159"/>
    </location>
</feature>
<evidence type="ECO:0000313" key="14">
    <source>
        <dbReference type="Proteomes" id="UP000768567"/>
    </source>
</evidence>
<dbReference type="EMBL" id="JADCKC010000002">
    <property type="protein sequence ID" value="MBE5037467.1"/>
    <property type="molecule type" value="Genomic_DNA"/>
</dbReference>
<evidence type="ECO:0000256" key="4">
    <source>
        <dbReference type="ARBA" id="ARBA00023054"/>
    </source>
</evidence>
<evidence type="ECO:0000256" key="5">
    <source>
        <dbReference type="ARBA" id="ARBA00023125"/>
    </source>
</evidence>
<comment type="function">
    <text evidence="7 9 10">Necessary for efficient RNA polymerase transcription elongation past template-encoded arresting sites. The arresting sites in DNA have the property of trapping a certain fraction of elongating RNA polymerases that pass through, resulting in locked ternary complexes. Cleavage of the nascent transcript by cleavage factors such as GreA or GreB allows the resumption of elongation from the new 3'terminus. GreA releases sequences of 2 to 3 nucleotides.</text>
</comment>
<keyword evidence="5 9" id="KW-0238">DNA-binding</keyword>
<reference evidence="13 14" key="1">
    <citation type="submission" date="2020-10" db="EMBL/GenBank/DDBJ databases">
        <title>ChiBAC.</title>
        <authorList>
            <person name="Zenner C."/>
            <person name="Hitch T.C.A."/>
            <person name="Clavel T."/>
        </authorList>
    </citation>
    <scope>NUCLEOTIDE SEQUENCE [LARGE SCALE GENOMIC DNA]</scope>
    <source>
        <strain evidence="13 14">DSM 109015</strain>
    </source>
</reference>
<evidence type="ECO:0000256" key="1">
    <source>
        <dbReference type="ARBA" id="ARBA00008213"/>
    </source>
</evidence>
<dbReference type="InterPro" id="IPR036805">
    <property type="entry name" value="Tscrpt_elong_fac_GreA/B_N_sf"/>
</dbReference>
<keyword evidence="6 9" id="KW-0804">Transcription</keyword>
<dbReference type="Gene3D" id="1.10.287.180">
    <property type="entry name" value="Transcription elongation factor, GreA/GreB, N-terminal domain"/>
    <property type="match status" value="1"/>
</dbReference>
<evidence type="ECO:0000259" key="12">
    <source>
        <dbReference type="Pfam" id="PF03449"/>
    </source>
</evidence>
<evidence type="ECO:0000256" key="3">
    <source>
        <dbReference type="ARBA" id="ARBA00023015"/>
    </source>
</evidence>
<accession>A0ABR9R3E7</accession>
<gene>
    <name evidence="9 13" type="primary">greA</name>
    <name evidence="13" type="ORF">INF35_06695</name>
</gene>
<feature type="coiled-coil region" evidence="9">
    <location>
        <begin position="12"/>
        <end position="69"/>
    </location>
</feature>
<dbReference type="PROSITE" id="PS00829">
    <property type="entry name" value="GREAB_1"/>
    <property type="match status" value="1"/>
</dbReference>
<dbReference type="PANTHER" id="PTHR30437">
    <property type="entry name" value="TRANSCRIPTION ELONGATION FACTOR GREA"/>
    <property type="match status" value="1"/>
</dbReference>
<dbReference type="PIRSF" id="PIRSF006092">
    <property type="entry name" value="GreA_GreB"/>
    <property type="match status" value="1"/>
</dbReference>
<sequence length="162" mass="17638">MAKEVVVTHEGLKKLEEELNNLRTVKRKEVADKIKVARGYGDLSENAEYDAAKEEQAMVEARIADLEATLKIARVIDDNALSHDTVSIGMHVRILAEGDDEDEAEEYDITGSTEADVDLNRISDESPVGAALIGKKVGDSVDVTLPNGSIITYKVLGVSRSR</sequence>
<comment type="similarity">
    <text evidence="1 9 10">Belongs to the GreA/GreB family.</text>
</comment>
<protein>
    <recommendedName>
        <fullName evidence="2 9">Transcription elongation factor GreA</fullName>
    </recommendedName>
    <alternativeName>
        <fullName evidence="8 9">Transcript cleavage factor GreA</fullName>
    </alternativeName>
</protein>
<dbReference type="InterPro" id="IPR001437">
    <property type="entry name" value="Tscrpt_elong_fac_GreA/B_C"/>
</dbReference>
<evidence type="ECO:0000256" key="8">
    <source>
        <dbReference type="ARBA" id="ARBA00030776"/>
    </source>
</evidence>
<dbReference type="InterPro" id="IPR018151">
    <property type="entry name" value="TF_GreA/GreB_CS"/>
</dbReference>
<dbReference type="PROSITE" id="PS00830">
    <property type="entry name" value="GREAB_2"/>
    <property type="match status" value="1"/>
</dbReference>
<name>A0ABR9R3E7_9FIRM</name>
<comment type="caution">
    <text evidence="13">The sequence shown here is derived from an EMBL/GenBank/DDBJ whole genome shotgun (WGS) entry which is preliminary data.</text>
</comment>
<dbReference type="SUPFAM" id="SSF46557">
    <property type="entry name" value="GreA transcript cleavage protein, N-terminal domain"/>
    <property type="match status" value="1"/>
</dbReference>
<evidence type="ECO:0000256" key="6">
    <source>
        <dbReference type="ARBA" id="ARBA00023163"/>
    </source>
</evidence>
<dbReference type="PANTHER" id="PTHR30437:SF4">
    <property type="entry name" value="TRANSCRIPTION ELONGATION FACTOR GREA"/>
    <property type="match status" value="1"/>
</dbReference>
<proteinExistence type="inferred from homology"/>
<dbReference type="Proteomes" id="UP000768567">
    <property type="component" value="Unassembled WGS sequence"/>
</dbReference>
<evidence type="ECO:0000256" key="9">
    <source>
        <dbReference type="HAMAP-Rule" id="MF_00105"/>
    </source>
</evidence>
<organism evidence="13 14">
    <name type="scientific">Gemmiger gallinarum</name>
    <dbReference type="NCBI Taxonomy" id="2779354"/>
    <lineage>
        <taxon>Bacteria</taxon>
        <taxon>Bacillati</taxon>
        <taxon>Bacillota</taxon>
        <taxon>Clostridia</taxon>
        <taxon>Eubacteriales</taxon>
        <taxon>Gemmiger</taxon>
    </lineage>
</organism>
<keyword evidence="3 9" id="KW-0805">Transcription regulation</keyword>
<evidence type="ECO:0000256" key="7">
    <source>
        <dbReference type="ARBA" id="ARBA00024916"/>
    </source>
</evidence>
<keyword evidence="14" id="KW-1185">Reference proteome</keyword>
<dbReference type="NCBIfam" id="NF001263">
    <property type="entry name" value="PRK00226.1-4"/>
    <property type="match status" value="1"/>
</dbReference>
<dbReference type="RefSeq" id="WP_193500829.1">
    <property type="nucleotide sequence ID" value="NZ_JADCKC010000002.1"/>
</dbReference>
<dbReference type="Pfam" id="PF03449">
    <property type="entry name" value="GreA_GreB_N"/>
    <property type="match status" value="1"/>
</dbReference>
<dbReference type="InterPro" id="IPR006359">
    <property type="entry name" value="Tscrpt_elong_fac_GreA"/>
</dbReference>
<keyword evidence="13" id="KW-0648">Protein biosynthesis</keyword>
<dbReference type="Pfam" id="PF01272">
    <property type="entry name" value="GreA_GreB"/>
    <property type="match status" value="1"/>
</dbReference>
<evidence type="ECO:0000256" key="10">
    <source>
        <dbReference type="RuleBase" id="RU000556"/>
    </source>
</evidence>
<dbReference type="InterPro" id="IPR036953">
    <property type="entry name" value="GreA/GreB_C_sf"/>
</dbReference>
<dbReference type="GO" id="GO:0003746">
    <property type="term" value="F:translation elongation factor activity"/>
    <property type="evidence" value="ECO:0007669"/>
    <property type="project" value="UniProtKB-KW"/>
</dbReference>
<dbReference type="SUPFAM" id="SSF54534">
    <property type="entry name" value="FKBP-like"/>
    <property type="match status" value="1"/>
</dbReference>
<evidence type="ECO:0000313" key="13">
    <source>
        <dbReference type="EMBL" id="MBE5037467.1"/>
    </source>
</evidence>
<dbReference type="InterPro" id="IPR028624">
    <property type="entry name" value="Tscrpt_elong_fac_GreA/B"/>
</dbReference>
<dbReference type="Gene3D" id="3.10.50.30">
    <property type="entry name" value="Transcription elongation factor, GreA/GreB, C-terminal domain"/>
    <property type="match status" value="1"/>
</dbReference>
<dbReference type="InterPro" id="IPR023459">
    <property type="entry name" value="Tscrpt_elong_fac_GreA/B_fam"/>
</dbReference>
<evidence type="ECO:0000259" key="11">
    <source>
        <dbReference type="Pfam" id="PF01272"/>
    </source>
</evidence>
<evidence type="ECO:0000256" key="2">
    <source>
        <dbReference type="ARBA" id="ARBA00013729"/>
    </source>
</evidence>
<feature type="domain" description="Transcription elongation factor GreA/GreB N-terminal" evidence="12">
    <location>
        <begin position="6"/>
        <end position="75"/>
    </location>
</feature>
<keyword evidence="4 9" id="KW-0175">Coiled coil</keyword>
<keyword evidence="13" id="KW-0251">Elongation factor</keyword>